<comment type="caution">
    <text evidence="2">The sequence shown here is derived from an EMBL/GenBank/DDBJ whole genome shotgun (WGS) entry which is preliminary data.</text>
</comment>
<reference evidence="2 3" key="1">
    <citation type="submission" date="2017-04" db="EMBL/GenBank/DDBJ databases">
        <title>Comparative genome analysis of Subtercola boreus.</title>
        <authorList>
            <person name="Cho Y.-J."/>
            <person name="Cho A."/>
            <person name="Kim O.-S."/>
            <person name="Lee J.-I."/>
        </authorList>
    </citation>
    <scope>NUCLEOTIDE SEQUENCE [LARGE SCALE GENOMIC DNA]</scope>
    <source>
        <strain evidence="2 3">P27444</strain>
    </source>
</reference>
<feature type="domain" description="AbiEi antitoxin N-terminal" evidence="1">
    <location>
        <begin position="8"/>
        <end position="43"/>
    </location>
</feature>
<organism evidence="2 3">
    <name type="scientific">Subtercola boreus</name>
    <dbReference type="NCBI Taxonomy" id="120213"/>
    <lineage>
        <taxon>Bacteria</taxon>
        <taxon>Bacillati</taxon>
        <taxon>Actinomycetota</taxon>
        <taxon>Actinomycetes</taxon>
        <taxon>Micrococcales</taxon>
        <taxon>Microbacteriaceae</taxon>
        <taxon>Subtercola</taxon>
    </lineage>
</organism>
<proteinExistence type="predicted"/>
<evidence type="ECO:0000313" key="3">
    <source>
        <dbReference type="Proteomes" id="UP000256709"/>
    </source>
</evidence>
<dbReference type="Pfam" id="PF13338">
    <property type="entry name" value="AbiEi_4"/>
    <property type="match status" value="1"/>
</dbReference>
<sequence length="314" mass="34815">MTVSIDPRMISVRDVERAGGHRRELARASTRGTLHRLRPGVYVATDTWRTLDEAEKYLAVCRAASTTVGARPVLSHWSAAVVHGIPILGSWPTDIHRLMERTSGGRSRPGTVAHPTRLDTAEIVEVNGLLVTTVARTTADLAACASFGSAVASADYVLHRKRKRHLTREHMLNAIEVACVTRGRRRAHAILEFATDLADSPAESVSRVSMHLAGLVMPELQSEFFDADGFIGATDFHWPGVRLVGEVDGRQKYLKPEYLEGRSPGEVVYLEKLREDRLRNIDLSVRRWDWQRANSPTRLAALLRPAGVPLRRGA</sequence>
<dbReference type="InterPro" id="IPR025159">
    <property type="entry name" value="AbiEi_N"/>
</dbReference>
<gene>
    <name evidence="2" type="ORF">B7R21_16555</name>
</gene>
<evidence type="ECO:0000259" key="1">
    <source>
        <dbReference type="Pfam" id="PF13338"/>
    </source>
</evidence>
<protein>
    <recommendedName>
        <fullName evidence="1">AbiEi antitoxin N-terminal domain-containing protein</fullName>
    </recommendedName>
</protein>
<dbReference type="AlphaFoldDB" id="A0A3E0VBR5"/>
<name>A0A3E0VBR5_9MICO</name>
<dbReference type="RefSeq" id="WP_172592236.1">
    <property type="nucleotide sequence ID" value="NZ_NBXA01000028.1"/>
</dbReference>
<evidence type="ECO:0000313" key="2">
    <source>
        <dbReference type="EMBL" id="RFA07201.1"/>
    </source>
</evidence>
<accession>A0A3E0VBR5</accession>
<dbReference type="EMBL" id="NBXA01000028">
    <property type="protein sequence ID" value="RFA07201.1"/>
    <property type="molecule type" value="Genomic_DNA"/>
</dbReference>
<dbReference type="Proteomes" id="UP000256709">
    <property type="component" value="Unassembled WGS sequence"/>
</dbReference>